<evidence type="ECO:0000313" key="3">
    <source>
        <dbReference type="Proteomes" id="UP001154282"/>
    </source>
</evidence>
<dbReference type="Proteomes" id="UP001154282">
    <property type="component" value="Unassembled WGS sequence"/>
</dbReference>
<accession>A0AAV0N697</accession>
<name>A0AAV0N697_9ROSI</name>
<sequence>MKEYGNEDSWCILHSVVDNPVFDQPPQVVRCLGMLDGQILMLVNGSGLTWVDPRNGRVEVVPIPGFTNASKFEAVLCLESQVKTFTAEDYETRDDDIRTETSEAESSEE</sequence>
<keyword evidence="3" id="KW-1185">Reference proteome</keyword>
<organism evidence="2 3">
    <name type="scientific">Linum tenue</name>
    <dbReference type="NCBI Taxonomy" id="586396"/>
    <lineage>
        <taxon>Eukaryota</taxon>
        <taxon>Viridiplantae</taxon>
        <taxon>Streptophyta</taxon>
        <taxon>Embryophyta</taxon>
        <taxon>Tracheophyta</taxon>
        <taxon>Spermatophyta</taxon>
        <taxon>Magnoliopsida</taxon>
        <taxon>eudicotyledons</taxon>
        <taxon>Gunneridae</taxon>
        <taxon>Pentapetalae</taxon>
        <taxon>rosids</taxon>
        <taxon>fabids</taxon>
        <taxon>Malpighiales</taxon>
        <taxon>Linaceae</taxon>
        <taxon>Linum</taxon>
    </lineage>
</organism>
<evidence type="ECO:0000256" key="1">
    <source>
        <dbReference type="SAM" id="MobiDB-lite"/>
    </source>
</evidence>
<comment type="caution">
    <text evidence="2">The sequence shown here is derived from an EMBL/GenBank/DDBJ whole genome shotgun (WGS) entry which is preliminary data.</text>
</comment>
<proteinExistence type="predicted"/>
<protein>
    <recommendedName>
        <fullName evidence="4">F-box protein</fullName>
    </recommendedName>
</protein>
<dbReference type="AlphaFoldDB" id="A0AAV0N697"/>
<feature type="region of interest" description="Disordered" evidence="1">
    <location>
        <begin position="89"/>
        <end position="109"/>
    </location>
</feature>
<dbReference type="EMBL" id="CAMGYJ010000008">
    <property type="protein sequence ID" value="CAI0453919.1"/>
    <property type="molecule type" value="Genomic_DNA"/>
</dbReference>
<evidence type="ECO:0000313" key="2">
    <source>
        <dbReference type="EMBL" id="CAI0453919.1"/>
    </source>
</evidence>
<gene>
    <name evidence="2" type="ORF">LITE_LOCUS31786</name>
</gene>
<evidence type="ECO:0008006" key="4">
    <source>
        <dbReference type="Google" id="ProtNLM"/>
    </source>
</evidence>
<reference evidence="2" key="1">
    <citation type="submission" date="2022-08" db="EMBL/GenBank/DDBJ databases">
        <authorList>
            <person name="Gutierrez-Valencia J."/>
        </authorList>
    </citation>
    <scope>NUCLEOTIDE SEQUENCE</scope>
</reference>